<feature type="transmembrane region" description="Helical" evidence="1">
    <location>
        <begin position="60"/>
        <end position="83"/>
    </location>
</feature>
<proteinExistence type="predicted"/>
<evidence type="ECO:0000313" key="3">
    <source>
        <dbReference type="Proteomes" id="UP001611415"/>
    </source>
</evidence>
<keyword evidence="3" id="KW-1185">Reference proteome</keyword>
<gene>
    <name evidence="2" type="ORF">ACH49W_17875</name>
</gene>
<comment type="caution">
    <text evidence="2">The sequence shown here is derived from an EMBL/GenBank/DDBJ whole genome shotgun (WGS) entry which is preliminary data.</text>
</comment>
<sequence>MSGENISGAEHTWPERWRWEEKRARDYERRGWTGVRVEDIEHDGVRESGLLLAMRTPRKIYGVLAAALGSVLVASAGMNAVLAVVERTWLGLLALVFVGPLGVVALLAAYGILRARRGVVPGLLLTPTRILYRDNVGSVFAIPWQQVSVIDARIRRQGGSRYDNLIVVEAHPSAEVWQSVKAAVRRMTVERGDFRIVTVLDRHLLMNPLIAYSLLRHYLANPDQRPNVCRAVPLDQH</sequence>
<accession>A0ABW7X2E0</accession>
<reference evidence="2 3" key="1">
    <citation type="submission" date="2024-10" db="EMBL/GenBank/DDBJ databases">
        <title>The Natural Products Discovery Center: Release of the First 8490 Sequenced Strains for Exploring Actinobacteria Biosynthetic Diversity.</title>
        <authorList>
            <person name="Kalkreuter E."/>
            <person name="Kautsar S.A."/>
            <person name="Yang D."/>
            <person name="Bader C.D."/>
            <person name="Teijaro C.N."/>
            <person name="Fluegel L."/>
            <person name="Davis C.M."/>
            <person name="Simpson J.R."/>
            <person name="Lauterbach L."/>
            <person name="Steele A.D."/>
            <person name="Gui C."/>
            <person name="Meng S."/>
            <person name="Li G."/>
            <person name="Viehrig K."/>
            <person name="Ye F."/>
            <person name="Su P."/>
            <person name="Kiefer A.F."/>
            <person name="Nichols A."/>
            <person name="Cepeda A.J."/>
            <person name="Yan W."/>
            <person name="Fan B."/>
            <person name="Jiang Y."/>
            <person name="Adhikari A."/>
            <person name="Zheng C.-J."/>
            <person name="Schuster L."/>
            <person name="Cowan T.M."/>
            <person name="Smanski M.J."/>
            <person name="Chevrette M.G."/>
            <person name="De Carvalho L.P.S."/>
            <person name="Shen B."/>
        </authorList>
    </citation>
    <scope>NUCLEOTIDE SEQUENCE [LARGE SCALE GENOMIC DNA]</scope>
    <source>
        <strain evidence="2 3">NPDC019275</strain>
    </source>
</reference>
<keyword evidence="1" id="KW-0812">Transmembrane</keyword>
<evidence type="ECO:0000256" key="1">
    <source>
        <dbReference type="SAM" id="Phobius"/>
    </source>
</evidence>
<dbReference type="RefSeq" id="WP_357405720.1">
    <property type="nucleotide sequence ID" value="NZ_JBEYCD010000007.1"/>
</dbReference>
<name>A0ABW7X2E0_9NOCA</name>
<organism evidence="2 3">
    <name type="scientific">Nocardia xishanensis</name>
    <dbReference type="NCBI Taxonomy" id="238964"/>
    <lineage>
        <taxon>Bacteria</taxon>
        <taxon>Bacillati</taxon>
        <taxon>Actinomycetota</taxon>
        <taxon>Actinomycetes</taxon>
        <taxon>Mycobacteriales</taxon>
        <taxon>Nocardiaceae</taxon>
        <taxon>Nocardia</taxon>
    </lineage>
</organism>
<evidence type="ECO:0008006" key="4">
    <source>
        <dbReference type="Google" id="ProtNLM"/>
    </source>
</evidence>
<keyword evidence="1" id="KW-1133">Transmembrane helix</keyword>
<dbReference type="Proteomes" id="UP001611415">
    <property type="component" value="Unassembled WGS sequence"/>
</dbReference>
<protein>
    <recommendedName>
        <fullName evidence="4">PH domain-containing protein</fullName>
    </recommendedName>
</protein>
<dbReference type="EMBL" id="JBIRYO010000010">
    <property type="protein sequence ID" value="MFI2475246.1"/>
    <property type="molecule type" value="Genomic_DNA"/>
</dbReference>
<evidence type="ECO:0000313" key="2">
    <source>
        <dbReference type="EMBL" id="MFI2475246.1"/>
    </source>
</evidence>
<keyword evidence="1" id="KW-0472">Membrane</keyword>
<feature type="transmembrane region" description="Helical" evidence="1">
    <location>
        <begin position="89"/>
        <end position="113"/>
    </location>
</feature>